<gene>
    <name evidence="1" type="ORF">JCM16418_821</name>
</gene>
<evidence type="ECO:0000313" key="1">
    <source>
        <dbReference type="EMBL" id="GAF06838.1"/>
    </source>
</evidence>
<comment type="caution">
    <text evidence="1">The sequence shown here is derived from an EMBL/GenBank/DDBJ whole genome shotgun (WGS) entry which is preliminary data.</text>
</comment>
<dbReference type="InterPro" id="IPR014962">
    <property type="entry name" value="YolD"/>
</dbReference>
<evidence type="ECO:0008006" key="3">
    <source>
        <dbReference type="Google" id="ProtNLM"/>
    </source>
</evidence>
<dbReference type="AlphaFoldDB" id="W7YGW0"/>
<dbReference type="Pfam" id="PF08863">
    <property type="entry name" value="YolD"/>
    <property type="match status" value="1"/>
</dbReference>
<dbReference type="Proteomes" id="UP000019364">
    <property type="component" value="Unassembled WGS sequence"/>
</dbReference>
<accession>W7YGW0</accession>
<name>W7YGW0_9BACL</name>
<reference evidence="1 2" key="1">
    <citation type="journal article" date="2014" name="Genome Announc.">
        <title>Draft Genome Sequence of Paenibacillus pini JCM 16418T, Isolated from the Rhizosphere of Pine Tree.</title>
        <authorList>
            <person name="Yuki M."/>
            <person name="Oshima K."/>
            <person name="Suda W."/>
            <person name="Oshida Y."/>
            <person name="Kitamura K."/>
            <person name="Iida Y."/>
            <person name="Hattori M."/>
            <person name="Ohkuma M."/>
        </authorList>
    </citation>
    <scope>NUCLEOTIDE SEQUENCE [LARGE SCALE GENOMIC DNA]</scope>
    <source>
        <strain evidence="1 2">JCM 16418</strain>
    </source>
</reference>
<protein>
    <recommendedName>
        <fullName evidence="3">YolD-like protein</fullName>
    </recommendedName>
</protein>
<dbReference type="OrthoDB" id="2376882at2"/>
<keyword evidence="2" id="KW-1185">Reference proteome</keyword>
<organism evidence="1 2">
    <name type="scientific">Paenibacillus pini JCM 16418</name>
    <dbReference type="NCBI Taxonomy" id="1236976"/>
    <lineage>
        <taxon>Bacteria</taxon>
        <taxon>Bacillati</taxon>
        <taxon>Bacillota</taxon>
        <taxon>Bacilli</taxon>
        <taxon>Bacillales</taxon>
        <taxon>Paenibacillaceae</taxon>
        <taxon>Paenibacillus</taxon>
    </lineage>
</organism>
<dbReference type="EMBL" id="BAVZ01000002">
    <property type="protein sequence ID" value="GAF06838.1"/>
    <property type="molecule type" value="Genomic_DNA"/>
</dbReference>
<sequence>MQNKDSRVKPIIDEQQWQLVEEALGSSFRERVRVTLIIFDPFEDKQLSGVVTTVNTHLKEIKLSYDDDFSWIKFSDILSAYT</sequence>
<evidence type="ECO:0000313" key="2">
    <source>
        <dbReference type="Proteomes" id="UP000019364"/>
    </source>
</evidence>
<proteinExistence type="predicted"/>